<sequence>ERRRCRAWRVGWTSPRYPNTQKAMAHSWASDAPDGAPMKLKVPAGLTEAPPRRRAVRLGADTPDPPPIVEWVEELVDDAAAWQPSAGAETPVKQRPGGIDCERLSCKLSQLQAAPPDGAWLGTPSLAEPATVDCTRLSREMDEQQARPMTVSIGTVGHPLSCAAPCEHASLPAGCPHGHLCKKCHLCGASGARAACSDGGAAGDRASLQCPPAVEPSVGSRGHPACCAAPCKYRKRRGGCRNGAACPECHLCHWRRQPLEARRGPGSAGDGAGEREPAEAQAAPAAVQRADGSQLHGAAGQAAASKESPLASELPGSLFWSRPPRPETDSECPSLGSIGHPLCCGPPCKYFNKTGGCKDGHSCVRCHLCQWHRYQARHISGASPWGHGPRTSRPVPRDRSFIPSCFLAAPLPPLPP</sequence>
<feature type="non-terminal residue" evidence="2">
    <location>
        <position position="416"/>
    </location>
</feature>
<comment type="caution">
    <text evidence="2">The sequence shown here is derived from an EMBL/GenBank/DDBJ whole genome shotgun (WGS) entry which is preliminary data.</text>
</comment>
<name>A0ABN9S143_9DINO</name>
<evidence type="ECO:0000256" key="1">
    <source>
        <dbReference type="SAM" id="MobiDB-lite"/>
    </source>
</evidence>
<dbReference type="EMBL" id="CAUYUJ010008947">
    <property type="protein sequence ID" value="CAK0825442.1"/>
    <property type="molecule type" value="Genomic_DNA"/>
</dbReference>
<reference evidence="2" key="1">
    <citation type="submission" date="2023-10" db="EMBL/GenBank/DDBJ databases">
        <authorList>
            <person name="Chen Y."/>
            <person name="Shah S."/>
            <person name="Dougan E. K."/>
            <person name="Thang M."/>
            <person name="Chan C."/>
        </authorList>
    </citation>
    <scope>NUCLEOTIDE SEQUENCE [LARGE SCALE GENOMIC DNA]</scope>
</reference>
<dbReference type="Proteomes" id="UP001189429">
    <property type="component" value="Unassembled WGS sequence"/>
</dbReference>
<evidence type="ECO:0000313" key="3">
    <source>
        <dbReference type="Proteomes" id="UP001189429"/>
    </source>
</evidence>
<gene>
    <name evidence="2" type="ORF">PCOR1329_LOCUS25569</name>
</gene>
<organism evidence="2 3">
    <name type="scientific">Prorocentrum cordatum</name>
    <dbReference type="NCBI Taxonomy" id="2364126"/>
    <lineage>
        <taxon>Eukaryota</taxon>
        <taxon>Sar</taxon>
        <taxon>Alveolata</taxon>
        <taxon>Dinophyceae</taxon>
        <taxon>Prorocentrales</taxon>
        <taxon>Prorocentraceae</taxon>
        <taxon>Prorocentrum</taxon>
    </lineage>
</organism>
<accession>A0ABN9S143</accession>
<feature type="non-terminal residue" evidence="2">
    <location>
        <position position="1"/>
    </location>
</feature>
<feature type="region of interest" description="Disordered" evidence="1">
    <location>
        <begin position="260"/>
        <end position="317"/>
    </location>
</feature>
<proteinExistence type="predicted"/>
<evidence type="ECO:0008006" key="4">
    <source>
        <dbReference type="Google" id="ProtNLM"/>
    </source>
</evidence>
<keyword evidence="3" id="KW-1185">Reference proteome</keyword>
<protein>
    <recommendedName>
        <fullName evidence="4">C3H1-type domain-containing protein</fullName>
    </recommendedName>
</protein>
<evidence type="ECO:0000313" key="2">
    <source>
        <dbReference type="EMBL" id="CAK0825442.1"/>
    </source>
</evidence>
<feature type="compositionally biased region" description="Low complexity" evidence="1">
    <location>
        <begin position="279"/>
        <end position="290"/>
    </location>
</feature>